<reference evidence="2 3" key="1">
    <citation type="submission" date="2015-07" db="EMBL/GenBank/DDBJ databases">
        <title>Emmonsia species relationships and genome sequence.</title>
        <authorList>
            <person name="Cuomo C.A."/>
            <person name="Schwartz I.S."/>
            <person name="Kenyon C."/>
            <person name="de Hoog G.S."/>
            <person name="Govender N.P."/>
            <person name="Botha A."/>
            <person name="Moreno L."/>
            <person name="de Vries M."/>
            <person name="Munoz J.F."/>
            <person name="Stielow J.B."/>
        </authorList>
    </citation>
    <scope>NUCLEOTIDE SEQUENCE [LARGE SCALE GENOMIC DNA]</scope>
    <source>
        <strain evidence="2 3">CBS 136260</strain>
    </source>
</reference>
<dbReference type="EMBL" id="LGUA01002100">
    <property type="protein sequence ID" value="OAX77752.1"/>
    <property type="molecule type" value="Genomic_DNA"/>
</dbReference>
<dbReference type="Proteomes" id="UP000091918">
    <property type="component" value="Unassembled WGS sequence"/>
</dbReference>
<evidence type="ECO:0000256" key="1">
    <source>
        <dbReference type="SAM" id="MobiDB-lite"/>
    </source>
</evidence>
<feature type="region of interest" description="Disordered" evidence="1">
    <location>
        <begin position="36"/>
        <end position="61"/>
    </location>
</feature>
<evidence type="ECO:0000313" key="2">
    <source>
        <dbReference type="EMBL" id="OAX77752.1"/>
    </source>
</evidence>
<comment type="caution">
    <text evidence="2">The sequence shown here is derived from an EMBL/GenBank/DDBJ whole genome shotgun (WGS) entry which is preliminary data.</text>
</comment>
<evidence type="ECO:0000313" key="3">
    <source>
        <dbReference type="Proteomes" id="UP000091918"/>
    </source>
</evidence>
<gene>
    <name evidence="2" type="ORF">ACJ72_07945</name>
</gene>
<organism evidence="2 3">
    <name type="scientific">Emergomyces africanus</name>
    <dbReference type="NCBI Taxonomy" id="1955775"/>
    <lineage>
        <taxon>Eukaryota</taxon>
        <taxon>Fungi</taxon>
        <taxon>Dikarya</taxon>
        <taxon>Ascomycota</taxon>
        <taxon>Pezizomycotina</taxon>
        <taxon>Eurotiomycetes</taxon>
        <taxon>Eurotiomycetidae</taxon>
        <taxon>Onygenales</taxon>
        <taxon>Ajellomycetaceae</taxon>
        <taxon>Emergomyces</taxon>
    </lineage>
</organism>
<name>A0A1B7NLU4_9EURO</name>
<accession>A0A1B7NLU4</accession>
<proteinExistence type="predicted"/>
<keyword evidence="3" id="KW-1185">Reference proteome</keyword>
<feature type="non-terminal residue" evidence="2">
    <location>
        <position position="61"/>
    </location>
</feature>
<dbReference type="AlphaFoldDB" id="A0A1B7NLU4"/>
<protein>
    <submittedName>
        <fullName evidence="2">Uncharacterized protein</fullName>
    </submittedName>
</protein>
<sequence>MPGRVSNHYHATSSSRTMKRRLTFWIPHPDAGGALDPGLPSSLVHSSVPGPEQPQNVLTGM</sequence>